<evidence type="ECO:0000259" key="15">
    <source>
        <dbReference type="SMART" id="SM00955"/>
    </source>
</evidence>
<keyword evidence="17" id="KW-1185">Reference proteome</keyword>
<evidence type="ECO:0000256" key="1">
    <source>
        <dbReference type="ARBA" id="ARBA00001849"/>
    </source>
</evidence>
<feature type="domain" description="RNB" evidence="15">
    <location>
        <begin position="465"/>
        <end position="819"/>
    </location>
</feature>
<dbReference type="GO" id="GO:0003723">
    <property type="term" value="F:RNA binding"/>
    <property type="evidence" value="ECO:0007669"/>
    <property type="project" value="UniProtKB-KW"/>
</dbReference>
<evidence type="ECO:0000256" key="13">
    <source>
        <dbReference type="ARBA" id="ARBA00022884"/>
    </source>
</evidence>
<dbReference type="GO" id="GO:0019899">
    <property type="term" value="F:enzyme binding"/>
    <property type="evidence" value="ECO:0007669"/>
    <property type="project" value="UniProtKB-ARBA"/>
</dbReference>
<dbReference type="GO" id="GO:0010467">
    <property type="term" value="P:gene expression"/>
    <property type="evidence" value="ECO:0007669"/>
    <property type="project" value="UniProtKB-ARBA"/>
</dbReference>
<proteinExistence type="inferred from homology"/>
<dbReference type="Pfam" id="PF00773">
    <property type="entry name" value="RNB"/>
    <property type="match status" value="1"/>
</dbReference>
<dbReference type="InterPro" id="IPR001900">
    <property type="entry name" value="RNase_II/R"/>
</dbReference>
<gene>
    <name evidence="16" type="ORF">NEMVEDRAFT_v1g107726</name>
</gene>
<dbReference type="Gene3D" id="3.40.50.1010">
    <property type="entry name" value="5'-nuclease"/>
    <property type="match status" value="1"/>
</dbReference>
<dbReference type="STRING" id="45351.A7S7H2"/>
<evidence type="ECO:0000256" key="4">
    <source>
        <dbReference type="ARBA" id="ARBA00005785"/>
    </source>
</evidence>
<dbReference type="InterPro" id="IPR033771">
    <property type="entry name" value="Rrp44_CSD1"/>
</dbReference>
<evidence type="ECO:0000313" key="16">
    <source>
        <dbReference type="EMBL" id="EDO40307.1"/>
    </source>
</evidence>
<dbReference type="eggNOG" id="KOG2102">
    <property type="taxonomic scope" value="Eukaryota"/>
</dbReference>
<accession>A7S7H2</accession>
<dbReference type="PhylomeDB" id="A7S7H2"/>
<dbReference type="CDD" id="cd09862">
    <property type="entry name" value="PIN_Rrp44-like"/>
    <property type="match status" value="1"/>
</dbReference>
<dbReference type="GO" id="GO:0000177">
    <property type="term" value="C:cytoplasmic exosome (RNase complex)"/>
    <property type="evidence" value="ECO:0000318"/>
    <property type="project" value="GO_Central"/>
</dbReference>
<name>A7S7H2_NEMVE</name>
<dbReference type="FunFam" id="2.40.50.690:FF:000004">
    <property type="entry name" value="DIS3-like exonuclease 1 isoform X1"/>
    <property type="match status" value="1"/>
</dbReference>
<dbReference type="FunFam" id="3.40.50.1010:FF:000021">
    <property type="entry name" value="DIS3-like exonuclease 1 isoform X1"/>
    <property type="match status" value="1"/>
</dbReference>
<evidence type="ECO:0000256" key="9">
    <source>
        <dbReference type="ARBA" id="ARBA00022801"/>
    </source>
</evidence>
<evidence type="ECO:0000313" key="17">
    <source>
        <dbReference type="Proteomes" id="UP000001593"/>
    </source>
</evidence>
<dbReference type="SMART" id="SM00955">
    <property type="entry name" value="RNB"/>
    <property type="match status" value="1"/>
</dbReference>
<keyword evidence="8" id="KW-0540">Nuclease</keyword>
<evidence type="ECO:0000256" key="2">
    <source>
        <dbReference type="ARBA" id="ARBA00001946"/>
    </source>
</evidence>
<keyword evidence="9" id="KW-0378">Hydrolase</keyword>
<evidence type="ECO:0000256" key="11">
    <source>
        <dbReference type="ARBA" id="ARBA00022839"/>
    </source>
</evidence>
<comment type="catalytic activity">
    <reaction evidence="1">
        <text>Exonucleolytic cleavage in the 3'- to 5'-direction to yield nucleoside 5'-phosphates.</text>
        <dbReference type="EC" id="3.1.13.1"/>
    </reaction>
</comment>
<dbReference type="PANTHER" id="PTHR23355">
    <property type="entry name" value="RIBONUCLEASE"/>
    <property type="match status" value="1"/>
</dbReference>
<dbReference type="GO" id="GO:0008859">
    <property type="term" value="F:exoribonuclease II activity"/>
    <property type="evidence" value="ECO:0007669"/>
    <property type="project" value="UniProtKB-EC"/>
</dbReference>
<keyword evidence="10" id="KW-0271">Exosome</keyword>
<dbReference type="InterPro" id="IPR022966">
    <property type="entry name" value="RNase_II/R_CS"/>
</dbReference>
<dbReference type="EC" id="3.1.13.1" evidence="5"/>
<keyword evidence="13" id="KW-0694">RNA-binding</keyword>
<comment type="cofactor">
    <cofactor evidence="2">
        <name>Mg(2+)</name>
        <dbReference type="ChEBI" id="CHEBI:18420"/>
    </cofactor>
</comment>
<dbReference type="PANTHER" id="PTHR23355:SF30">
    <property type="entry name" value="DIS3-LIKE EXONUCLEASE 1"/>
    <property type="match status" value="1"/>
</dbReference>
<evidence type="ECO:0000256" key="3">
    <source>
        <dbReference type="ARBA" id="ARBA00004496"/>
    </source>
</evidence>
<dbReference type="HOGENOM" id="CLU_002333_5_0_1"/>
<sequence>MLKTNKLLRLKTKRSRLVNVVREHYLRTDISCHSSLCQECKNNNTPTGLVSLSSDLTHYVVPDCEVSKLYLEIFEFPEIQGVIFFQTVKNHLQHSGSRKLLSRLKNLVKDTRQQCTFFSNEFCEGAYVPREAGESLQDWQARCTYAGVLWYYHHLHEKMPLVMVTSSEEVIERYNGRTMGVFVMSMSDYISGFYPGLTSVHELFESLSTAIAVADSNKSHKGHKECSEYLPLDVLEAGIKSGRYIKGNLNVNKHNSQTEAFIQKRDISSGQGTSESDVLIYGVANRNRAVHGDVVVVEVLPKSQWKGRSTALKLHEEDAEDSGNSSDVMMTGHVVGVLQRNWRDYVVSFAEDVVSQDQRRSAGKVVVVPWDYRIPKIRISTRQVEALRDQRYVIRIDSWEVDSMYPSGHFVRALGLIGDLETEVATLMVEHTLSAPPFTDGQLKELPSDSPTEPWVISEEEVCRRRDLRKSHLVFSIDPKGCEDVDDTLSIRQLKDGRLELGVHIADVTHFVHPGSLTDAEARSRSTSVYLADRRYDMLPEILSANLCSLISGVDRLAMSVMWVLGSNYDVIKTWYGRTIIRSSYKLFYEVAQAIADGVVPNEDLLKEIPELQGLDSSAANKGIQDIRWSVLKLMDIARYYKARRQTQGAVELDNPEVKVLLNEKKDILDLIDKQGLEIHETIEECMILANHWVAKRLVQTFPTCSLLRRHPLPRQQYFENLMQCAKAKGFTIKTSSNKLLAESLDKCEDPDDPTFNKLLRILAVQAMSSALYFSTGSVSVDEFVHYGLALDRYTHFTSPIRRYADVIVHRLLMAALGSDDQSQVLNNEELEELAQHMNDKHKVGHTAAGSVELFQTLFFNSMSEDDERLLADAVIVGLRANGLLVYIPRYCFKSAVYLKDKNGLVVTPGAGKDCVTHGPGSIVRGEFAVELHTSSGVFTFKLFNHVKVKISVATSRAHAQSLRVTLVSFQTRTGPPPGELNSGELSKANKRKEMIREIMEINRPSPVERNQMASDFTELKAEYGQTNAHVSLYNLLEHFRELSLLDT</sequence>
<dbReference type="Gene3D" id="2.40.50.140">
    <property type="entry name" value="Nucleic acid-binding proteins"/>
    <property type="match status" value="1"/>
</dbReference>
<dbReference type="SUPFAM" id="SSF50249">
    <property type="entry name" value="Nucleic acid-binding proteins"/>
    <property type="match status" value="2"/>
</dbReference>
<organism evidence="16 17">
    <name type="scientific">Nematostella vectensis</name>
    <name type="common">Starlet sea anemone</name>
    <dbReference type="NCBI Taxonomy" id="45351"/>
    <lineage>
        <taxon>Eukaryota</taxon>
        <taxon>Metazoa</taxon>
        <taxon>Cnidaria</taxon>
        <taxon>Anthozoa</taxon>
        <taxon>Hexacorallia</taxon>
        <taxon>Actiniaria</taxon>
        <taxon>Edwardsiidae</taxon>
        <taxon>Nematostella</taxon>
    </lineage>
</organism>
<evidence type="ECO:0000256" key="5">
    <source>
        <dbReference type="ARBA" id="ARBA00012163"/>
    </source>
</evidence>
<comment type="similarity">
    <text evidence="4 14">Belongs to the RNR ribonuclease family.</text>
</comment>
<reference evidence="16 17" key="1">
    <citation type="journal article" date="2007" name="Science">
        <title>Sea anemone genome reveals ancestral eumetazoan gene repertoire and genomic organization.</title>
        <authorList>
            <person name="Putnam N.H."/>
            <person name="Srivastava M."/>
            <person name="Hellsten U."/>
            <person name="Dirks B."/>
            <person name="Chapman J."/>
            <person name="Salamov A."/>
            <person name="Terry A."/>
            <person name="Shapiro H."/>
            <person name="Lindquist E."/>
            <person name="Kapitonov V.V."/>
            <person name="Jurka J."/>
            <person name="Genikhovich G."/>
            <person name="Grigoriev I.V."/>
            <person name="Lucas S.M."/>
            <person name="Steele R.E."/>
            <person name="Finnerty J.R."/>
            <person name="Technau U."/>
            <person name="Martindale M.Q."/>
            <person name="Rokhsar D.S."/>
        </authorList>
    </citation>
    <scope>NUCLEOTIDE SEQUENCE [LARGE SCALE GENOMIC DNA]</scope>
    <source>
        <strain evidence="17">CH2 X CH6</strain>
    </source>
</reference>
<dbReference type="InParanoid" id="A7S7H2"/>
<protein>
    <recommendedName>
        <fullName evidence="6">DIS3-like exonuclease 1</fullName>
        <ecNumber evidence="5">3.1.13.1</ecNumber>
    </recommendedName>
</protein>
<dbReference type="InterPro" id="IPR012340">
    <property type="entry name" value="NA-bd_OB-fold"/>
</dbReference>
<evidence type="ECO:0000256" key="14">
    <source>
        <dbReference type="RuleBase" id="RU003901"/>
    </source>
</evidence>
<evidence type="ECO:0000256" key="7">
    <source>
        <dbReference type="ARBA" id="ARBA00022490"/>
    </source>
</evidence>
<dbReference type="InterPro" id="IPR041505">
    <property type="entry name" value="Dis3_CSD2"/>
</dbReference>
<evidence type="ECO:0000256" key="6">
    <source>
        <dbReference type="ARBA" id="ARBA00016366"/>
    </source>
</evidence>
<dbReference type="Gene3D" id="2.40.50.690">
    <property type="match status" value="1"/>
</dbReference>
<keyword evidence="7" id="KW-0963">Cytoplasm</keyword>
<keyword evidence="11" id="KW-0269">Exonuclease</keyword>
<evidence type="ECO:0000256" key="8">
    <source>
        <dbReference type="ARBA" id="ARBA00022722"/>
    </source>
</evidence>
<dbReference type="EMBL" id="DS469593">
    <property type="protein sequence ID" value="EDO40307.1"/>
    <property type="molecule type" value="Genomic_DNA"/>
</dbReference>
<dbReference type="GO" id="GO:0016075">
    <property type="term" value="P:rRNA catabolic process"/>
    <property type="evidence" value="ECO:0000318"/>
    <property type="project" value="GO_Central"/>
</dbReference>
<evidence type="ECO:0000256" key="10">
    <source>
        <dbReference type="ARBA" id="ARBA00022835"/>
    </source>
</evidence>
<dbReference type="GO" id="GO:0006402">
    <property type="term" value="P:mRNA catabolic process"/>
    <property type="evidence" value="ECO:0000318"/>
    <property type="project" value="GO_Central"/>
</dbReference>
<dbReference type="FunFam" id="2.40.50.700:FF:000004">
    <property type="entry name" value="Exosome complex exonuclease RRP44 homolog A"/>
    <property type="match status" value="1"/>
</dbReference>
<dbReference type="Gene3D" id="2.40.50.700">
    <property type="match status" value="1"/>
</dbReference>
<dbReference type="InterPro" id="IPR050180">
    <property type="entry name" value="RNR_Ribonuclease"/>
</dbReference>
<evidence type="ECO:0000256" key="12">
    <source>
        <dbReference type="ARBA" id="ARBA00022842"/>
    </source>
</evidence>
<comment type="subcellular location">
    <subcellularLocation>
        <location evidence="3">Cytoplasm</location>
    </subcellularLocation>
</comment>
<dbReference type="GO" id="GO:0000175">
    <property type="term" value="F:3'-5'-RNA exonuclease activity"/>
    <property type="evidence" value="ECO:0000318"/>
    <property type="project" value="GO_Central"/>
</dbReference>
<dbReference type="PROSITE" id="PS01175">
    <property type="entry name" value="RIBONUCLEASE_II"/>
    <property type="match status" value="1"/>
</dbReference>
<keyword evidence="12" id="KW-0460">Magnesium</keyword>
<dbReference type="Pfam" id="PF17849">
    <property type="entry name" value="OB_Dis3"/>
    <property type="match status" value="1"/>
</dbReference>
<dbReference type="OMA" id="VIRIDGW"/>
<dbReference type="AlphaFoldDB" id="A7S7H2"/>
<dbReference type="Pfam" id="PF17216">
    <property type="entry name" value="Rrp44_CSD1"/>
    <property type="match status" value="1"/>
</dbReference>
<dbReference type="Proteomes" id="UP000001593">
    <property type="component" value="Unassembled WGS sequence"/>
</dbReference>